<organism evidence="1 2">
    <name type="scientific">Acidipropionibacterium virtanenii</name>
    <dbReference type="NCBI Taxonomy" id="2057246"/>
    <lineage>
        <taxon>Bacteria</taxon>
        <taxon>Bacillati</taxon>
        <taxon>Actinomycetota</taxon>
        <taxon>Actinomycetes</taxon>
        <taxon>Propionibacteriales</taxon>
        <taxon>Propionibacteriaceae</taxon>
        <taxon>Acidipropionibacterium</taxon>
    </lineage>
</organism>
<protein>
    <submittedName>
        <fullName evidence="1">Uncharacterized protein</fullName>
    </submittedName>
</protein>
<keyword evidence="2" id="KW-1185">Reference proteome</keyword>
<accession>A0A344UUK5</accession>
<sequence length="32" mass="3391">MDARAIAVLSGRSLRTDGAAGIDRNEEDGHVH</sequence>
<dbReference type="Proteomes" id="UP000251995">
    <property type="component" value="Chromosome"/>
</dbReference>
<evidence type="ECO:0000313" key="1">
    <source>
        <dbReference type="EMBL" id="AXE38953.1"/>
    </source>
</evidence>
<dbReference type="AlphaFoldDB" id="A0A344UUK5"/>
<dbReference type="EMBL" id="CP025198">
    <property type="protein sequence ID" value="AXE38953.1"/>
    <property type="molecule type" value="Genomic_DNA"/>
</dbReference>
<dbReference type="KEGG" id="acij:JS278_01794"/>
<proteinExistence type="predicted"/>
<gene>
    <name evidence="1" type="ORF">JS278_01794</name>
</gene>
<evidence type="ECO:0000313" key="2">
    <source>
        <dbReference type="Proteomes" id="UP000251995"/>
    </source>
</evidence>
<reference evidence="1 2" key="1">
    <citation type="submission" date="2017-12" db="EMBL/GenBank/DDBJ databases">
        <title>The whole genome sequence of the Acidipropionibacterium virtanenii sp. nov. type strain JS278.</title>
        <authorList>
            <person name="Laine P."/>
            <person name="Deptula P."/>
            <person name="Varmanen P."/>
            <person name="Auvinen P."/>
        </authorList>
    </citation>
    <scope>NUCLEOTIDE SEQUENCE [LARGE SCALE GENOMIC DNA]</scope>
    <source>
        <strain evidence="1 2">JS278</strain>
    </source>
</reference>
<name>A0A344UUK5_9ACTN</name>